<proteinExistence type="predicted"/>
<dbReference type="AlphaFoldDB" id="A0A9Q9AVN8"/>
<gene>
    <name evidence="1" type="ORF">Slin15195_G100710</name>
</gene>
<reference evidence="1" key="1">
    <citation type="submission" date="2022-06" db="EMBL/GenBank/DDBJ databases">
        <title>Complete genome sequences of two strains of the flax pathogen Septoria linicola.</title>
        <authorList>
            <person name="Lapalu N."/>
            <person name="Simon A."/>
            <person name="Demenou B."/>
            <person name="Paumier D."/>
            <person name="Guillot M.-P."/>
            <person name="Gout L."/>
            <person name="Valade R."/>
        </authorList>
    </citation>
    <scope>NUCLEOTIDE SEQUENCE</scope>
    <source>
        <strain evidence="1">SE15195</strain>
    </source>
</reference>
<dbReference type="Proteomes" id="UP001056384">
    <property type="component" value="Chromosome 9"/>
</dbReference>
<evidence type="ECO:0000313" key="2">
    <source>
        <dbReference type="Proteomes" id="UP001056384"/>
    </source>
</evidence>
<organism evidence="1 2">
    <name type="scientific">Septoria linicola</name>
    <dbReference type="NCBI Taxonomy" id="215465"/>
    <lineage>
        <taxon>Eukaryota</taxon>
        <taxon>Fungi</taxon>
        <taxon>Dikarya</taxon>
        <taxon>Ascomycota</taxon>
        <taxon>Pezizomycotina</taxon>
        <taxon>Dothideomycetes</taxon>
        <taxon>Dothideomycetidae</taxon>
        <taxon>Mycosphaerellales</taxon>
        <taxon>Mycosphaerellaceae</taxon>
        <taxon>Septoria</taxon>
    </lineage>
</organism>
<protein>
    <submittedName>
        <fullName evidence="1">Uncharacterized protein</fullName>
    </submittedName>
</protein>
<name>A0A9Q9AVN8_9PEZI</name>
<dbReference type="EMBL" id="CP099426">
    <property type="protein sequence ID" value="USW56752.1"/>
    <property type="molecule type" value="Genomic_DNA"/>
</dbReference>
<keyword evidence="2" id="KW-1185">Reference proteome</keyword>
<sequence length="137" mass="15739">MLGPEPVVQLLSRYGTQLGEDGQPYESSFLNTDRKPTSDQIAEWICWNFHYTLAVAVAFERQVLTPLRARMIMAARSHVHADHLLSLGFEESLVAYDRECPNVRGVNQHLLRHGSRPARTWVGAYFPTPIRQFVRYI</sequence>
<accession>A0A9Q9AVN8</accession>
<evidence type="ECO:0000313" key="1">
    <source>
        <dbReference type="EMBL" id="USW56752.1"/>
    </source>
</evidence>